<proteinExistence type="predicted"/>
<evidence type="ECO:0000313" key="3">
    <source>
        <dbReference type="Proteomes" id="UP000092495"/>
    </source>
</evidence>
<organism evidence="2 3">
    <name type="scientific">Planococcus donghaensis</name>
    <dbReference type="NCBI Taxonomy" id="414778"/>
    <lineage>
        <taxon>Bacteria</taxon>
        <taxon>Bacillati</taxon>
        <taxon>Bacillota</taxon>
        <taxon>Bacilli</taxon>
        <taxon>Bacillales</taxon>
        <taxon>Caryophanaceae</taxon>
        <taxon>Planococcus</taxon>
    </lineage>
</organism>
<dbReference type="SUPFAM" id="SSF109998">
    <property type="entry name" value="Triger factor/SurA peptide-binding domain-like"/>
    <property type="match status" value="1"/>
</dbReference>
<dbReference type="InterPro" id="IPR027304">
    <property type="entry name" value="Trigger_fact/SurA_dom_sf"/>
</dbReference>
<name>A0A1C7EDQ8_9BACL</name>
<evidence type="ECO:0000256" key="1">
    <source>
        <dbReference type="SAM" id="SignalP"/>
    </source>
</evidence>
<accession>A0A1C7EDQ8</accession>
<dbReference type="OrthoDB" id="2438315at2"/>
<dbReference type="RefSeq" id="WP_065525234.1">
    <property type="nucleotide sequence ID" value="NZ_CP016543.2"/>
</dbReference>
<dbReference type="EMBL" id="CP016543">
    <property type="protein sequence ID" value="ANU22104.1"/>
    <property type="molecule type" value="Genomic_DNA"/>
</dbReference>
<feature type="chain" id="PRO_5038433075" evidence="1">
    <location>
        <begin position="18"/>
        <end position="185"/>
    </location>
</feature>
<keyword evidence="1" id="KW-0732">Signal</keyword>
<gene>
    <name evidence="2" type="ORF">BCM40_01570</name>
</gene>
<dbReference type="PROSITE" id="PS51257">
    <property type="entry name" value="PROKAR_LIPOPROTEIN"/>
    <property type="match status" value="1"/>
</dbReference>
<protein>
    <submittedName>
        <fullName evidence="2">Uncharacterized protein</fullName>
    </submittedName>
</protein>
<dbReference type="Proteomes" id="UP000092495">
    <property type="component" value="Chromosome"/>
</dbReference>
<dbReference type="AlphaFoldDB" id="A0A1C7EDQ8"/>
<feature type="signal peptide" evidence="1">
    <location>
        <begin position="1"/>
        <end position="17"/>
    </location>
</feature>
<reference evidence="2" key="1">
    <citation type="submission" date="2016-10" db="EMBL/GenBank/DDBJ databases">
        <authorList>
            <person name="See-Too W.S."/>
        </authorList>
    </citation>
    <scope>NUCLEOTIDE SEQUENCE</scope>
    <source>
        <strain evidence="2">DSM 22276</strain>
    </source>
</reference>
<sequence length="185" mass="21001">MKKILFIVLLLGTIVLAGCSDVSTYGDNEVAATVDGHEITIGDLRFLYADETALDYLDSVIVAKLIKQQVQEMNLDISPHLMAEENQDDFEKLPPENTKDEGSKQVRKYAIAQAEKLGMTPEEFQKQYAKKLNHQNAYINTYLEEKLGGGDINDPKWSEKFGEEYNDLIEKLVEENKEKIEVLLD</sequence>
<keyword evidence="3" id="KW-1185">Reference proteome</keyword>
<dbReference type="KEGG" id="pdg:BCM40_01570"/>
<evidence type="ECO:0000313" key="2">
    <source>
        <dbReference type="EMBL" id="ANU22104.1"/>
    </source>
</evidence>